<dbReference type="OrthoDB" id="4778446at2759"/>
<dbReference type="Proteomes" id="UP000030651">
    <property type="component" value="Unassembled WGS sequence"/>
</dbReference>
<gene>
    <name evidence="2" type="ORF">PFICI_15353</name>
</gene>
<evidence type="ECO:0000313" key="3">
    <source>
        <dbReference type="Proteomes" id="UP000030651"/>
    </source>
</evidence>
<feature type="region of interest" description="Disordered" evidence="1">
    <location>
        <begin position="289"/>
        <end position="335"/>
    </location>
</feature>
<dbReference type="RefSeq" id="XP_007842125.1">
    <property type="nucleotide sequence ID" value="XM_007843934.1"/>
</dbReference>
<name>W3WJI0_PESFW</name>
<dbReference type="AlphaFoldDB" id="W3WJI0"/>
<dbReference type="InParanoid" id="W3WJI0"/>
<protein>
    <submittedName>
        <fullName evidence="2">Uncharacterized protein</fullName>
    </submittedName>
</protein>
<sequence length="335" mass="39065">MAAPTAATVRTRTALELPASDAQLREWIRTRVKEEFQDELFIFFKNEESVVIDNMFEWSESWHQARMRQMLFFLQVDPKHWEWSSKKGRDEARKKANEVVHRPNIAVDCLVNESRQWKSWIETDNIFENVYQMRREDARRIRDMATSFDQAIPEDIKAAFAWSLQFIDRYLDWKQNVCQQEGKLYRNSSYNPDTSVPLPPRHHRNESDWMPSLAARLQEYEARFRVFLNRLEEILAEAEQPATNADGEATRGIEPATWDGFDLAVQAIVERVRQSNLRQVYIPAEDMPIWPASQGASDFTAKPPRPVSACRPKKRRRGAEETGDDSTTGGGKRRS</sequence>
<reference evidence="3" key="1">
    <citation type="journal article" date="2015" name="BMC Genomics">
        <title>Genomic and transcriptomic analysis of the endophytic fungus Pestalotiopsis fici reveals its lifestyle and high potential for synthesis of natural products.</title>
        <authorList>
            <person name="Wang X."/>
            <person name="Zhang X."/>
            <person name="Liu L."/>
            <person name="Xiang M."/>
            <person name="Wang W."/>
            <person name="Sun X."/>
            <person name="Che Y."/>
            <person name="Guo L."/>
            <person name="Liu G."/>
            <person name="Guo L."/>
            <person name="Wang C."/>
            <person name="Yin W.B."/>
            <person name="Stadler M."/>
            <person name="Zhang X."/>
            <person name="Liu X."/>
        </authorList>
    </citation>
    <scope>NUCLEOTIDE SEQUENCE [LARGE SCALE GENOMIC DNA]</scope>
    <source>
        <strain evidence="3">W106-1 / CGMCC3.15140</strain>
    </source>
</reference>
<organism evidence="2 3">
    <name type="scientific">Pestalotiopsis fici (strain W106-1 / CGMCC3.15140)</name>
    <dbReference type="NCBI Taxonomy" id="1229662"/>
    <lineage>
        <taxon>Eukaryota</taxon>
        <taxon>Fungi</taxon>
        <taxon>Dikarya</taxon>
        <taxon>Ascomycota</taxon>
        <taxon>Pezizomycotina</taxon>
        <taxon>Sordariomycetes</taxon>
        <taxon>Xylariomycetidae</taxon>
        <taxon>Amphisphaeriales</taxon>
        <taxon>Sporocadaceae</taxon>
        <taxon>Pestalotiopsis</taxon>
    </lineage>
</organism>
<dbReference type="KEGG" id="pfy:PFICI_15353"/>
<dbReference type="HOGENOM" id="CLU_829249_0_0_1"/>
<dbReference type="GeneID" id="19280366"/>
<keyword evidence="3" id="KW-1185">Reference proteome</keyword>
<proteinExistence type="predicted"/>
<dbReference type="EMBL" id="KI912125">
    <property type="protein sequence ID" value="ETS72961.1"/>
    <property type="molecule type" value="Genomic_DNA"/>
</dbReference>
<accession>W3WJI0</accession>
<evidence type="ECO:0000256" key="1">
    <source>
        <dbReference type="SAM" id="MobiDB-lite"/>
    </source>
</evidence>
<evidence type="ECO:0000313" key="2">
    <source>
        <dbReference type="EMBL" id="ETS72961.1"/>
    </source>
</evidence>